<feature type="compositionally biased region" description="Polar residues" evidence="1">
    <location>
        <begin position="661"/>
        <end position="670"/>
    </location>
</feature>
<dbReference type="AlphaFoldDB" id="A0A0M3JR69"/>
<dbReference type="OrthoDB" id="5914193at2759"/>
<evidence type="ECO:0000313" key="3">
    <source>
        <dbReference type="EMBL" id="VDK42070.1"/>
    </source>
</evidence>
<feature type="region of interest" description="Disordered" evidence="1">
    <location>
        <begin position="657"/>
        <end position="676"/>
    </location>
</feature>
<evidence type="ECO:0000256" key="1">
    <source>
        <dbReference type="SAM" id="MobiDB-lite"/>
    </source>
</evidence>
<proteinExistence type="predicted"/>
<evidence type="ECO:0000313" key="4">
    <source>
        <dbReference type="Proteomes" id="UP000267096"/>
    </source>
</evidence>
<dbReference type="Gene3D" id="2.60.120.200">
    <property type="match status" value="1"/>
</dbReference>
<dbReference type="EMBL" id="UYRR01030977">
    <property type="protein sequence ID" value="VDK42070.1"/>
    <property type="molecule type" value="Genomic_DNA"/>
</dbReference>
<dbReference type="InterPro" id="IPR000998">
    <property type="entry name" value="MAM_dom"/>
</dbReference>
<gene>
    <name evidence="3" type="ORF">ASIM_LOCUS9937</name>
</gene>
<name>A0A0M3JR69_ANISI</name>
<feature type="compositionally biased region" description="Polar residues" evidence="1">
    <location>
        <begin position="614"/>
        <end position="628"/>
    </location>
</feature>
<feature type="domain" description="MAM" evidence="2">
    <location>
        <begin position="43"/>
        <end position="196"/>
    </location>
</feature>
<accession>A0A0M3JR69</accession>
<keyword evidence="4" id="KW-1185">Reference proteome</keyword>
<evidence type="ECO:0000313" key="5">
    <source>
        <dbReference type="WBParaSite" id="ASIM_0001020601-mRNA-1"/>
    </source>
</evidence>
<sequence length="776" mass="86996">MSSSEETQPLLSPVLPPLLFSNNHSLFSSLDGILAGWSQIVTSSDLNCNFNDLCRWRNLTGSTEEDGRFMLTDNVHIDKYHHIRPIQNATGNRFAYTQGSFDGYHRAALVSDIISCQIGGGSLQLWYYRTGIMTTLDACIRQPPGSSDPTALKCFPAFANSHGQQWTFSAIEFPPVTQPFEVTCKIIIFLLLKCWMAPRIWCAAFTRNYRIRLDQLSCASVKGTGTGSVCAVCQAELSAKLAGFYDEEYFSKKPHANRQRDWKSSMIGNEFIGHLSTQKQERLKRNAAESSITSPSPNDYEDLARLLKNWYGIDNTRDPVAKTSLAAEENRQNKFVVSDQNTVPSNDGVVKEESPYSVLLSALRQLSPTTMVPSQLHTILPSPIIPYMVVDPLSSSIAPQTQPTTPTIGSALHPNILRDPQKVDDEHLSKITEAFDHYLPNVTQIIQQFAPVLSRFISAMRSKTMDITRQSDTATSIDDLSQQSFLSNAPNSQRLRIHSTKTFQKSPIFISSSSDRSDTAVDITSQDSDSEEAVMPSNEALQVDSSNQNKRHNSLSIKRIPKNNFGMQRTMRRFTPSSFSTTLAPATVNISGNMNLDIIEQLEPVTLKTRQQAHLSHVQPQTTLSSRPNEPATIPDQNADIVKQTRLEFMRNESVEVRGLKQSQPTQTHIGSEVEKHGIQSSILPLTVFERKHKNQQNHILKSLPDEVLKELKMLRKIPNIDELTADMDLNLMNQPGGFNQLKEQFIERFLQWNNISLSPSSRDDDTVTFSNFGRS</sequence>
<feature type="region of interest" description="Disordered" evidence="1">
    <location>
        <begin position="614"/>
        <end position="636"/>
    </location>
</feature>
<organism evidence="5">
    <name type="scientific">Anisakis simplex</name>
    <name type="common">Herring worm</name>
    <dbReference type="NCBI Taxonomy" id="6269"/>
    <lineage>
        <taxon>Eukaryota</taxon>
        <taxon>Metazoa</taxon>
        <taxon>Ecdysozoa</taxon>
        <taxon>Nematoda</taxon>
        <taxon>Chromadorea</taxon>
        <taxon>Rhabditida</taxon>
        <taxon>Spirurina</taxon>
        <taxon>Ascaridomorpha</taxon>
        <taxon>Ascaridoidea</taxon>
        <taxon>Anisakidae</taxon>
        <taxon>Anisakis</taxon>
        <taxon>Anisakis simplex complex</taxon>
    </lineage>
</organism>
<dbReference type="GO" id="GO:0016020">
    <property type="term" value="C:membrane"/>
    <property type="evidence" value="ECO:0007669"/>
    <property type="project" value="InterPro"/>
</dbReference>
<dbReference type="WBParaSite" id="ASIM_0001020601-mRNA-1">
    <property type="protein sequence ID" value="ASIM_0001020601-mRNA-1"/>
    <property type="gene ID" value="ASIM_0001020601"/>
</dbReference>
<dbReference type="Proteomes" id="UP000267096">
    <property type="component" value="Unassembled WGS sequence"/>
</dbReference>
<evidence type="ECO:0000259" key="2">
    <source>
        <dbReference type="SMART" id="SM00137"/>
    </source>
</evidence>
<protein>
    <submittedName>
        <fullName evidence="5">MAM domain-containing protein</fullName>
    </submittedName>
</protein>
<dbReference type="SMART" id="SM00137">
    <property type="entry name" value="MAM"/>
    <property type="match status" value="1"/>
</dbReference>
<reference evidence="5" key="1">
    <citation type="submission" date="2017-02" db="UniProtKB">
        <authorList>
            <consortium name="WormBaseParasite"/>
        </authorList>
    </citation>
    <scope>IDENTIFICATION</scope>
</reference>
<dbReference type="SUPFAM" id="SSF49899">
    <property type="entry name" value="Concanavalin A-like lectins/glucanases"/>
    <property type="match status" value="1"/>
</dbReference>
<reference evidence="3 4" key="2">
    <citation type="submission" date="2018-11" db="EMBL/GenBank/DDBJ databases">
        <authorList>
            <consortium name="Pathogen Informatics"/>
        </authorList>
    </citation>
    <scope>NUCLEOTIDE SEQUENCE [LARGE SCALE GENOMIC DNA]</scope>
</reference>
<dbReference type="InterPro" id="IPR013320">
    <property type="entry name" value="ConA-like_dom_sf"/>
</dbReference>